<comment type="caution">
    <text evidence="1">The sequence shown here is derived from an EMBL/GenBank/DDBJ whole genome shotgun (WGS) entry which is preliminary data.</text>
</comment>
<proteinExistence type="predicted"/>
<dbReference type="Proteomes" id="UP000196560">
    <property type="component" value="Unassembled WGS sequence"/>
</dbReference>
<name>A0A1Y3U6Z7_9ACTN</name>
<accession>A0A1Y3U6Z7</accession>
<dbReference type="EMBL" id="NFHO01000005">
    <property type="protein sequence ID" value="OUN42988.1"/>
    <property type="molecule type" value="Genomic_DNA"/>
</dbReference>
<sequence length="157" mass="16203">MAQNTQGPGAVSPQLDEMVCDLIGFMLDELAAGCDPGVVACMEDSQGNRSEAAFSDDGEEECLEAARALVARSAQGVPEDGVGPIARYAIGCVGGVRLEDGFADAVLVSFYEHGLATEVGAPTGYSAYVLYEGFGLGDDFAYADPMPAGEEPPLIEG</sequence>
<gene>
    <name evidence="1" type="ORF">B5G21_05080</name>
</gene>
<dbReference type="eggNOG" id="ENOG5032A3G">
    <property type="taxonomic scope" value="Bacteria"/>
</dbReference>
<reference evidence="2" key="1">
    <citation type="submission" date="2017-04" db="EMBL/GenBank/DDBJ databases">
        <title>Function of individual gut microbiota members based on whole genome sequencing of pure cultures obtained from chicken caecum.</title>
        <authorList>
            <person name="Medvecky M."/>
            <person name="Cejkova D."/>
            <person name="Polansky O."/>
            <person name="Karasova D."/>
            <person name="Kubasova T."/>
            <person name="Cizek A."/>
            <person name="Rychlik I."/>
        </authorList>
    </citation>
    <scope>NUCLEOTIDE SEQUENCE [LARGE SCALE GENOMIC DNA]</scope>
    <source>
        <strain evidence="2">An70</strain>
    </source>
</reference>
<evidence type="ECO:0000313" key="2">
    <source>
        <dbReference type="Proteomes" id="UP000196560"/>
    </source>
</evidence>
<organism evidence="1 2">
    <name type="scientific">Enorma massiliensis</name>
    <dbReference type="NCBI Taxonomy" id="1472761"/>
    <lineage>
        <taxon>Bacteria</taxon>
        <taxon>Bacillati</taxon>
        <taxon>Actinomycetota</taxon>
        <taxon>Coriobacteriia</taxon>
        <taxon>Coriobacteriales</taxon>
        <taxon>Coriobacteriaceae</taxon>
        <taxon>Enorma</taxon>
    </lineage>
</organism>
<protein>
    <submittedName>
        <fullName evidence="1">Uncharacterized protein</fullName>
    </submittedName>
</protein>
<dbReference type="STRING" id="1118060.GCA_000311845_01388"/>
<dbReference type="RefSeq" id="WP_087186301.1">
    <property type="nucleotide sequence ID" value="NZ_DBFBJE010000029.1"/>
</dbReference>
<dbReference type="AlphaFoldDB" id="A0A1Y3U6Z7"/>
<evidence type="ECO:0000313" key="1">
    <source>
        <dbReference type="EMBL" id="OUN42988.1"/>
    </source>
</evidence>
<keyword evidence="2" id="KW-1185">Reference proteome</keyword>